<dbReference type="Proteomes" id="UP001305647">
    <property type="component" value="Unassembled WGS sequence"/>
</dbReference>
<reference evidence="3" key="2">
    <citation type="submission" date="2023-05" db="EMBL/GenBank/DDBJ databases">
        <authorList>
            <consortium name="Lawrence Berkeley National Laboratory"/>
            <person name="Steindorff A."/>
            <person name="Hensen N."/>
            <person name="Bonometti L."/>
            <person name="Westerberg I."/>
            <person name="Brannstrom I.O."/>
            <person name="Guillou S."/>
            <person name="Cros-Aarteil S."/>
            <person name="Calhoun S."/>
            <person name="Haridas S."/>
            <person name="Kuo A."/>
            <person name="Mondo S."/>
            <person name="Pangilinan J."/>
            <person name="Riley R."/>
            <person name="Labutti K."/>
            <person name="Andreopoulos B."/>
            <person name="Lipzen A."/>
            <person name="Chen C."/>
            <person name="Yanf M."/>
            <person name="Daum C."/>
            <person name="Ng V."/>
            <person name="Clum A."/>
            <person name="Ohm R."/>
            <person name="Martin F."/>
            <person name="Silar P."/>
            <person name="Natvig D."/>
            <person name="Lalanne C."/>
            <person name="Gautier V."/>
            <person name="Ament-Velasquez S.L."/>
            <person name="Kruys A."/>
            <person name="Hutchinson M.I."/>
            <person name="Powell A.J."/>
            <person name="Barry K."/>
            <person name="Miller A.N."/>
            <person name="Grigoriev I.V."/>
            <person name="Debuchy R."/>
            <person name="Gladieux P."/>
            <person name="Thoren M.H."/>
            <person name="Johannesson H."/>
        </authorList>
    </citation>
    <scope>NUCLEOTIDE SEQUENCE</scope>
    <source>
        <strain evidence="3">CBS 757.83</strain>
    </source>
</reference>
<proteinExistence type="predicted"/>
<protein>
    <submittedName>
        <fullName evidence="3">Lytic polysaccharide monooxygenase</fullName>
    </submittedName>
</protein>
<evidence type="ECO:0000256" key="1">
    <source>
        <dbReference type="SAM" id="MobiDB-lite"/>
    </source>
</evidence>
<dbReference type="AlphaFoldDB" id="A0AAN6T2A7"/>
<dbReference type="InterPro" id="IPR005103">
    <property type="entry name" value="AA9_LPMO"/>
</dbReference>
<keyword evidence="3" id="KW-0503">Monooxygenase</keyword>
<feature type="compositionally biased region" description="Polar residues" evidence="1">
    <location>
        <begin position="70"/>
        <end position="79"/>
    </location>
</feature>
<keyword evidence="3" id="KW-0560">Oxidoreductase</keyword>
<dbReference type="EMBL" id="MU863635">
    <property type="protein sequence ID" value="KAK4101427.1"/>
    <property type="molecule type" value="Genomic_DNA"/>
</dbReference>
<name>A0AAN6T2A7_9PEZI</name>
<dbReference type="Gene3D" id="2.70.50.70">
    <property type="match status" value="1"/>
</dbReference>
<keyword evidence="4" id="KW-1185">Reference proteome</keyword>
<evidence type="ECO:0000313" key="3">
    <source>
        <dbReference type="EMBL" id="KAK4101427.1"/>
    </source>
</evidence>
<sequence>MIDASSACILVGILIAARIPKRTANGKYLARSEHLGDYLAVHRSHVNQPEHYIACPQIKVIVNTGGGNQGPTVKSTNAYKASHDP</sequence>
<feature type="domain" description="Auxiliary Activity family 9 catalytic" evidence="2">
    <location>
        <begin position="16"/>
        <end position="83"/>
    </location>
</feature>
<dbReference type="GO" id="GO:0004497">
    <property type="term" value="F:monooxygenase activity"/>
    <property type="evidence" value="ECO:0007669"/>
    <property type="project" value="UniProtKB-KW"/>
</dbReference>
<evidence type="ECO:0000313" key="4">
    <source>
        <dbReference type="Proteomes" id="UP001305647"/>
    </source>
</evidence>
<accession>A0AAN6T2A7</accession>
<organism evidence="3 4">
    <name type="scientific">Parathielavia hyrcaniae</name>
    <dbReference type="NCBI Taxonomy" id="113614"/>
    <lineage>
        <taxon>Eukaryota</taxon>
        <taxon>Fungi</taxon>
        <taxon>Dikarya</taxon>
        <taxon>Ascomycota</taxon>
        <taxon>Pezizomycotina</taxon>
        <taxon>Sordariomycetes</taxon>
        <taxon>Sordariomycetidae</taxon>
        <taxon>Sordariales</taxon>
        <taxon>Chaetomiaceae</taxon>
        <taxon>Parathielavia</taxon>
    </lineage>
</organism>
<gene>
    <name evidence="3" type="ORF">N658DRAFT_60215</name>
</gene>
<dbReference type="Pfam" id="PF03443">
    <property type="entry name" value="AA9"/>
    <property type="match status" value="1"/>
</dbReference>
<evidence type="ECO:0000259" key="2">
    <source>
        <dbReference type="Pfam" id="PF03443"/>
    </source>
</evidence>
<reference evidence="3" key="1">
    <citation type="journal article" date="2023" name="Mol. Phylogenet. Evol.">
        <title>Genome-scale phylogeny and comparative genomics of the fungal order Sordariales.</title>
        <authorList>
            <person name="Hensen N."/>
            <person name="Bonometti L."/>
            <person name="Westerberg I."/>
            <person name="Brannstrom I.O."/>
            <person name="Guillou S."/>
            <person name="Cros-Aarteil S."/>
            <person name="Calhoun S."/>
            <person name="Haridas S."/>
            <person name="Kuo A."/>
            <person name="Mondo S."/>
            <person name="Pangilinan J."/>
            <person name="Riley R."/>
            <person name="LaButti K."/>
            <person name="Andreopoulos B."/>
            <person name="Lipzen A."/>
            <person name="Chen C."/>
            <person name="Yan M."/>
            <person name="Daum C."/>
            <person name="Ng V."/>
            <person name="Clum A."/>
            <person name="Steindorff A."/>
            <person name="Ohm R.A."/>
            <person name="Martin F."/>
            <person name="Silar P."/>
            <person name="Natvig D.O."/>
            <person name="Lalanne C."/>
            <person name="Gautier V."/>
            <person name="Ament-Velasquez S.L."/>
            <person name="Kruys A."/>
            <person name="Hutchinson M.I."/>
            <person name="Powell A.J."/>
            <person name="Barry K."/>
            <person name="Miller A.N."/>
            <person name="Grigoriev I.V."/>
            <person name="Debuchy R."/>
            <person name="Gladieux P."/>
            <person name="Hiltunen Thoren M."/>
            <person name="Johannesson H."/>
        </authorList>
    </citation>
    <scope>NUCLEOTIDE SEQUENCE</scope>
    <source>
        <strain evidence="3">CBS 757.83</strain>
    </source>
</reference>
<feature type="region of interest" description="Disordered" evidence="1">
    <location>
        <begin position="66"/>
        <end position="85"/>
    </location>
</feature>
<comment type="caution">
    <text evidence="3">The sequence shown here is derived from an EMBL/GenBank/DDBJ whole genome shotgun (WGS) entry which is preliminary data.</text>
</comment>